<dbReference type="Proteomes" id="UP000092445">
    <property type="component" value="Unassembled WGS sequence"/>
</dbReference>
<dbReference type="AlphaFoldDB" id="A0A1A9ZWD5"/>
<keyword evidence="2" id="KW-1185">Reference proteome</keyword>
<evidence type="ECO:0000313" key="2">
    <source>
        <dbReference type="Proteomes" id="UP000092445"/>
    </source>
</evidence>
<organism evidence="1 2">
    <name type="scientific">Glossina pallidipes</name>
    <name type="common">Tsetse fly</name>
    <dbReference type="NCBI Taxonomy" id="7398"/>
    <lineage>
        <taxon>Eukaryota</taxon>
        <taxon>Metazoa</taxon>
        <taxon>Ecdysozoa</taxon>
        <taxon>Arthropoda</taxon>
        <taxon>Hexapoda</taxon>
        <taxon>Insecta</taxon>
        <taxon>Pterygota</taxon>
        <taxon>Neoptera</taxon>
        <taxon>Endopterygota</taxon>
        <taxon>Diptera</taxon>
        <taxon>Brachycera</taxon>
        <taxon>Muscomorpha</taxon>
        <taxon>Hippoboscoidea</taxon>
        <taxon>Glossinidae</taxon>
        <taxon>Glossina</taxon>
    </lineage>
</organism>
<name>A0A1A9ZWD5_GLOPL</name>
<sequence length="148" mass="16436">MQNLKTNGNLQQNLLHHNQTSNSVPDSNSDNELSDFQVSDTKCHESLNTFNTNKANLNNVLKAQKNSLRLNFINNSTTTTTTTATATLNGGKCKQFNTHHENSSHSKAISYMSHNTALLSISLEVKRFILLYNLPSEIPVLGFSCLLK</sequence>
<reference evidence="2" key="1">
    <citation type="submission" date="2014-03" db="EMBL/GenBank/DDBJ databases">
        <authorList>
            <person name="Aksoy S."/>
            <person name="Warren W."/>
            <person name="Wilson R.K."/>
        </authorList>
    </citation>
    <scope>NUCLEOTIDE SEQUENCE [LARGE SCALE GENOMIC DNA]</scope>
    <source>
        <strain evidence="2">IAEA</strain>
    </source>
</reference>
<proteinExistence type="predicted"/>
<reference evidence="1" key="2">
    <citation type="submission" date="2020-05" db="UniProtKB">
        <authorList>
            <consortium name="EnsemblMetazoa"/>
        </authorList>
    </citation>
    <scope>IDENTIFICATION</scope>
    <source>
        <strain evidence="1">IAEA</strain>
    </source>
</reference>
<protein>
    <submittedName>
        <fullName evidence="1">Uncharacterized protein</fullName>
    </submittedName>
</protein>
<accession>A0A1A9ZWD5</accession>
<evidence type="ECO:0000313" key="1">
    <source>
        <dbReference type="EnsemblMetazoa" id="GPAI027133-PA"/>
    </source>
</evidence>
<dbReference type="EnsemblMetazoa" id="GPAI027133-RA">
    <property type="protein sequence ID" value="GPAI027133-PA"/>
    <property type="gene ID" value="GPAI027133"/>
</dbReference>
<dbReference type="VEuPathDB" id="VectorBase:GPAI027133"/>